<keyword evidence="1" id="KW-1133">Transmembrane helix</keyword>
<evidence type="ECO:0000313" key="2">
    <source>
        <dbReference type="EMBL" id="GIO48033.1"/>
    </source>
</evidence>
<dbReference type="Proteomes" id="UP000682811">
    <property type="component" value="Unassembled WGS sequence"/>
</dbReference>
<accession>A0A919YEY7</accession>
<evidence type="ECO:0000313" key="3">
    <source>
        <dbReference type="Proteomes" id="UP000682811"/>
    </source>
</evidence>
<dbReference type="RefSeq" id="WP_194230529.1">
    <property type="nucleotide sequence ID" value="NZ_AP025343.1"/>
</dbReference>
<keyword evidence="1" id="KW-0812">Transmembrane</keyword>
<keyword evidence="1" id="KW-0472">Membrane</keyword>
<protein>
    <submittedName>
        <fullName evidence="2">Uncharacterized protein</fullName>
    </submittedName>
</protein>
<proteinExistence type="predicted"/>
<comment type="caution">
    <text evidence="2">The sequence shown here is derived from an EMBL/GenBank/DDBJ whole genome shotgun (WGS) entry which is preliminary data.</text>
</comment>
<keyword evidence="3" id="KW-1185">Reference proteome</keyword>
<evidence type="ECO:0000256" key="1">
    <source>
        <dbReference type="SAM" id="Phobius"/>
    </source>
</evidence>
<name>A0A919YEY7_9BACL</name>
<reference evidence="2 3" key="1">
    <citation type="submission" date="2021-03" db="EMBL/GenBank/DDBJ databases">
        <title>Antimicrobial resistance genes in bacteria isolated from Japanese honey, and their potential for conferring macrolide and lincosamide resistance in the American foulbrood pathogen Paenibacillus larvae.</title>
        <authorList>
            <person name="Okamoto M."/>
            <person name="Kumagai M."/>
            <person name="Kanamori H."/>
            <person name="Takamatsu D."/>
        </authorList>
    </citation>
    <scope>NUCLEOTIDE SEQUENCE [LARGE SCALE GENOMIC DNA]</scope>
    <source>
        <strain evidence="2 3">J34TS1</strain>
    </source>
</reference>
<dbReference type="AlphaFoldDB" id="A0A919YEY7"/>
<sequence length="59" mass="6574">MYLLALIILIITGLVSILDILFGMKDLGEGIKLAVSISRLLFFASLLFFVTRMGIKKKD</sequence>
<organism evidence="2 3">
    <name type="scientific">Paenibacillus azoreducens</name>
    <dbReference type="NCBI Taxonomy" id="116718"/>
    <lineage>
        <taxon>Bacteria</taxon>
        <taxon>Bacillati</taxon>
        <taxon>Bacillota</taxon>
        <taxon>Bacilli</taxon>
        <taxon>Bacillales</taxon>
        <taxon>Paenibacillaceae</taxon>
        <taxon>Paenibacillus</taxon>
    </lineage>
</organism>
<dbReference type="EMBL" id="BORT01000011">
    <property type="protein sequence ID" value="GIO48033.1"/>
    <property type="molecule type" value="Genomic_DNA"/>
</dbReference>
<gene>
    <name evidence="2" type="ORF">J34TS1_27980</name>
</gene>
<feature type="transmembrane region" description="Helical" evidence="1">
    <location>
        <begin position="33"/>
        <end position="55"/>
    </location>
</feature>